<dbReference type="InterPro" id="IPR011075">
    <property type="entry name" value="TetR_C"/>
</dbReference>
<dbReference type="SUPFAM" id="SSF48498">
    <property type="entry name" value="Tetracyclin repressor-like, C-terminal domain"/>
    <property type="match status" value="1"/>
</dbReference>
<gene>
    <name evidence="6" type="ORF">MPRM_36960</name>
</gene>
<evidence type="ECO:0000313" key="7">
    <source>
        <dbReference type="Proteomes" id="UP000467105"/>
    </source>
</evidence>
<feature type="DNA-binding region" description="H-T-H motif" evidence="4">
    <location>
        <begin position="51"/>
        <end position="70"/>
    </location>
</feature>
<evidence type="ECO:0000256" key="2">
    <source>
        <dbReference type="ARBA" id="ARBA00023125"/>
    </source>
</evidence>
<dbReference type="PROSITE" id="PS50977">
    <property type="entry name" value="HTH_TETR_2"/>
    <property type="match status" value="1"/>
</dbReference>
<dbReference type="Proteomes" id="UP000467105">
    <property type="component" value="Chromosome"/>
</dbReference>
<name>A0A7I7YWY4_9MYCO</name>
<dbReference type="PANTHER" id="PTHR30055">
    <property type="entry name" value="HTH-TYPE TRANSCRIPTIONAL REGULATOR RUTR"/>
    <property type="match status" value="1"/>
</dbReference>
<feature type="domain" description="HTH tetR-type" evidence="5">
    <location>
        <begin position="28"/>
        <end position="88"/>
    </location>
</feature>
<keyword evidence="1" id="KW-0805">Transcription regulation</keyword>
<dbReference type="SUPFAM" id="SSF46689">
    <property type="entry name" value="Homeodomain-like"/>
    <property type="match status" value="1"/>
</dbReference>
<dbReference type="PRINTS" id="PR00455">
    <property type="entry name" value="HTHTETR"/>
</dbReference>
<dbReference type="InterPro" id="IPR001647">
    <property type="entry name" value="HTH_TetR"/>
</dbReference>
<keyword evidence="3" id="KW-0804">Transcription</keyword>
<evidence type="ECO:0000313" key="6">
    <source>
        <dbReference type="EMBL" id="BBZ46415.1"/>
    </source>
</evidence>
<dbReference type="InterPro" id="IPR050109">
    <property type="entry name" value="HTH-type_TetR-like_transc_reg"/>
</dbReference>
<dbReference type="GO" id="GO:0000976">
    <property type="term" value="F:transcription cis-regulatory region binding"/>
    <property type="evidence" value="ECO:0007669"/>
    <property type="project" value="TreeGrafter"/>
</dbReference>
<dbReference type="GO" id="GO:0003700">
    <property type="term" value="F:DNA-binding transcription factor activity"/>
    <property type="evidence" value="ECO:0007669"/>
    <property type="project" value="TreeGrafter"/>
</dbReference>
<accession>A0A7I7YWY4</accession>
<dbReference type="Gene3D" id="1.10.10.60">
    <property type="entry name" value="Homeodomain-like"/>
    <property type="match status" value="1"/>
</dbReference>
<dbReference type="AlphaFoldDB" id="A0A7I7YWY4"/>
<dbReference type="InterPro" id="IPR009057">
    <property type="entry name" value="Homeodomain-like_sf"/>
</dbReference>
<dbReference type="EMBL" id="AP022614">
    <property type="protein sequence ID" value="BBZ46415.1"/>
    <property type="molecule type" value="Genomic_DNA"/>
</dbReference>
<dbReference type="Pfam" id="PF00440">
    <property type="entry name" value="TetR_N"/>
    <property type="match status" value="1"/>
</dbReference>
<evidence type="ECO:0000259" key="5">
    <source>
        <dbReference type="PROSITE" id="PS50977"/>
    </source>
</evidence>
<proteinExistence type="predicted"/>
<evidence type="ECO:0000256" key="1">
    <source>
        <dbReference type="ARBA" id="ARBA00023015"/>
    </source>
</evidence>
<organism evidence="6 7">
    <name type="scientific">Mycobacterium parmense</name>
    <dbReference type="NCBI Taxonomy" id="185642"/>
    <lineage>
        <taxon>Bacteria</taxon>
        <taxon>Bacillati</taxon>
        <taxon>Actinomycetota</taxon>
        <taxon>Actinomycetes</taxon>
        <taxon>Mycobacteriales</taxon>
        <taxon>Mycobacteriaceae</taxon>
        <taxon>Mycobacterium</taxon>
        <taxon>Mycobacterium simiae complex</taxon>
    </lineage>
</organism>
<dbReference type="PANTHER" id="PTHR30055:SF230">
    <property type="entry name" value="TRANSCRIPTIONAL REGULATORY PROTEIN (PROBABLY TETR-FAMILY)-RELATED"/>
    <property type="match status" value="1"/>
</dbReference>
<keyword evidence="7" id="KW-1185">Reference proteome</keyword>
<reference evidence="6 7" key="1">
    <citation type="journal article" date="2019" name="Emerg. Microbes Infect.">
        <title>Comprehensive subspecies identification of 175 nontuberculous mycobacteria species based on 7547 genomic profiles.</title>
        <authorList>
            <person name="Matsumoto Y."/>
            <person name="Kinjo T."/>
            <person name="Motooka D."/>
            <person name="Nabeya D."/>
            <person name="Jung N."/>
            <person name="Uechi K."/>
            <person name="Horii T."/>
            <person name="Iida T."/>
            <person name="Fujita J."/>
            <person name="Nakamura S."/>
        </authorList>
    </citation>
    <scope>NUCLEOTIDE SEQUENCE [LARGE SCALE GENOMIC DNA]</scope>
    <source>
        <strain evidence="6 7">JCM 14742</strain>
    </source>
</reference>
<keyword evidence="2 4" id="KW-0238">DNA-binding</keyword>
<dbReference type="Pfam" id="PF16859">
    <property type="entry name" value="TetR_C_11"/>
    <property type="match status" value="1"/>
</dbReference>
<evidence type="ECO:0000256" key="4">
    <source>
        <dbReference type="PROSITE-ProRule" id="PRU00335"/>
    </source>
</evidence>
<sequence length="208" mass="21899">MAAAAVLTATYVTFGFVMVVEFGRPRDPRIDTAVLRATVELLAETGYSGLAVSAIAERAGTSKPAIYRRWPSKAHLVHEAVFPVGPVTAIPHTGSLTEDLREMVRRTMAVLTTPAARAALPGLVGEMAADPSLHSALLERFAGVITGGLEDWLRNAAAGGRLRGDVSGAELAEAIAGVTLLALLTRGSELDDEWIDRTTTLLLKGISA</sequence>
<dbReference type="InterPro" id="IPR036271">
    <property type="entry name" value="Tet_transcr_reg_TetR-rel_C_sf"/>
</dbReference>
<dbReference type="Gene3D" id="1.10.357.10">
    <property type="entry name" value="Tetracycline Repressor, domain 2"/>
    <property type="match status" value="1"/>
</dbReference>
<protein>
    <submittedName>
        <fullName evidence="6">TetR family transcriptional regulator</fullName>
    </submittedName>
</protein>
<evidence type="ECO:0000256" key="3">
    <source>
        <dbReference type="ARBA" id="ARBA00023163"/>
    </source>
</evidence>